<dbReference type="Pfam" id="PF01804">
    <property type="entry name" value="Penicil_amidase"/>
    <property type="match status" value="1"/>
</dbReference>
<proteinExistence type="predicted"/>
<dbReference type="GO" id="GO:0016787">
    <property type="term" value="F:hydrolase activity"/>
    <property type="evidence" value="ECO:0007669"/>
    <property type="project" value="InterPro"/>
</dbReference>
<dbReference type="EMBL" id="LIAE01009790">
    <property type="protein sequence ID" value="PAV68227.1"/>
    <property type="molecule type" value="Genomic_DNA"/>
</dbReference>
<comment type="caution">
    <text evidence="1">The sequence shown here is derived from an EMBL/GenBank/DDBJ whole genome shotgun (WGS) entry which is preliminary data.</text>
</comment>
<gene>
    <name evidence="1" type="ORF">WR25_18306</name>
</gene>
<sequence length="182" mass="20249">MPPCTNCSSRHPAWQAFIGNAKLSYSAQADHLLGREDSPFWDDRGTPQKEDKPAILARSLAAAVDAGTTQLGADRRAWQWGKLHQYRWPAPAYHGLGDKLERAPLAAGSYHREFYALSQYMQGMLDLLDLGAMQQINQPVHLRPINAKPSGHFGLGHVLRDHGVPQRRLGRGQRRQPDNGLG</sequence>
<dbReference type="GO" id="GO:0017000">
    <property type="term" value="P:antibiotic biosynthetic process"/>
    <property type="evidence" value="ECO:0007669"/>
    <property type="project" value="InterPro"/>
</dbReference>
<evidence type="ECO:0000313" key="1">
    <source>
        <dbReference type="EMBL" id="PAV68227.1"/>
    </source>
</evidence>
<dbReference type="Proteomes" id="UP000218231">
    <property type="component" value="Unassembled WGS sequence"/>
</dbReference>
<dbReference type="Gene3D" id="1.10.1400.10">
    <property type="match status" value="1"/>
</dbReference>
<dbReference type="SUPFAM" id="SSF56235">
    <property type="entry name" value="N-terminal nucleophile aminohydrolases (Ntn hydrolases)"/>
    <property type="match status" value="1"/>
</dbReference>
<protein>
    <submittedName>
        <fullName evidence="1">Uncharacterized protein</fullName>
    </submittedName>
</protein>
<dbReference type="InterPro" id="IPR043147">
    <property type="entry name" value="Penicillin_amidase_A-knob"/>
</dbReference>
<name>A0A2A2K2P0_9BILA</name>
<keyword evidence="2" id="KW-1185">Reference proteome</keyword>
<dbReference type="InterPro" id="IPR029055">
    <property type="entry name" value="Ntn_hydrolases_N"/>
</dbReference>
<reference evidence="1 2" key="1">
    <citation type="journal article" date="2017" name="Curr. Biol.">
        <title>Genome architecture and evolution of a unichromosomal asexual nematode.</title>
        <authorList>
            <person name="Fradin H."/>
            <person name="Zegar C."/>
            <person name="Gutwein M."/>
            <person name="Lucas J."/>
            <person name="Kovtun M."/>
            <person name="Corcoran D."/>
            <person name="Baugh L.R."/>
            <person name="Kiontke K."/>
            <person name="Gunsalus K."/>
            <person name="Fitch D.H."/>
            <person name="Piano F."/>
        </authorList>
    </citation>
    <scope>NUCLEOTIDE SEQUENCE [LARGE SCALE GENOMIC DNA]</scope>
    <source>
        <strain evidence="1">PF1309</strain>
    </source>
</reference>
<dbReference type="AlphaFoldDB" id="A0A2A2K2P0"/>
<evidence type="ECO:0000313" key="2">
    <source>
        <dbReference type="Proteomes" id="UP000218231"/>
    </source>
</evidence>
<accession>A0A2A2K2P0</accession>
<dbReference type="InterPro" id="IPR002692">
    <property type="entry name" value="S45"/>
</dbReference>
<organism evidence="1 2">
    <name type="scientific">Diploscapter pachys</name>
    <dbReference type="NCBI Taxonomy" id="2018661"/>
    <lineage>
        <taxon>Eukaryota</taxon>
        <taxon>Metazoa</taxon>
        <taxon>Ecdysozoa</taxon>
        <taxon>Nematoda</taxon>
        <taxon>Chromadorea</taxon>
        <taxon>Rhabditida</taxon>
        <taxon>Rhabditina</taxon>
        <taxon>Rhabditomorpha</taxon>
        <taxon>Rhabditoidea</taxon>
        <taxon>Rhabditidae</taxon>
        <taxon>Diploscapter</taxon>
    </lineage>
</organism>